<dbReference type="CDD" id="cd00077">
    <property type="entry name" value="HDc"/>
    <property type="match status" value="1"/>
</dbReference>
<dbReference type="InterPro" id="IPR017705">
    <property type="entry name" value="Ribonuclease_Y"/>
</dbReference>
<dbReference type="GO" id="GO:0006402">
    <property type="term" value="P:mRNA catabolic process"/>
    <property type="evidence" value="ECO:0007669"/>
    <property type="project" value="UniProtKB-UniRule"/>
</dbReference>
<evidence type="ECO:0000256" key="2">
    <source>
        <dbReference type="ARBA" id="ARBA00022722"/>
    </source>
</evidence>
<keyword evidence="8" id="KW-1003">Cell membrane</keyword>
<dbReference type="NCBIfam" id="TIGR00277">
    <property type="entry name" value="HDIG"/>
    <property type="match status" value="1"/>
</dbReference>
<gene>
    <name evidence="8 12" type="primary">rny</name>
    <name evidence="12" type="ORF">DQL93_08485</name>
    <name evidence="13" type="ORF">LOB85_07135</name>
</gene>
<keyword evidence="7 8" id="KW-0472">Membrane</keyword>
<dbReference type="NCBIfam" id="TIGR03319">
    <property type="entry name" value="RNase_Y"/>
    <property type="match status" value="1"/>
</dbReference>
<proteinExistence type="inferred from homology"/>
<dbReference type="GO" id="GO:0004521">
    <property type="term" value="F:RNA endonuclease activity"/>
    <property type="evidence" value="ECO:0007669"/>
    <property type="project" value="UniProtKB-UniRule"/>
</dbReference>
<comment type="function">
    <text evidence="8">Endoribonuclease that initiates mRNA decay.</text>
</comment>
<evidence type="ECO:0000313" key="13">
    <source>
        <dbReference type="EMBL" id="MCD5563878.1"/>
    </source>
</evidence>
<keyword evidence="1 8" id="KW-0812">Transmembrane</keyword>
<evidence type="ECO:0000256" key="5">
    <source>
        <dbReference type="ARBA" id="ARBA00022884"/>
    </source>
</evidence>
<keyword evidence="2 8" id="KW-0540">Nuclease</keyword>
<feature type="domain" description="HD" evidence="11">
    <location>
        <begin position="363"/>
        <end position="456"/>
    </location>
</feature>
<feature type="transmembrane region" description="Helical" evidence="8">
    <location>
        <begin position="6"/>
        <end position="30"/>
    </location>
</feature>
<reference evidence="12" key="1">
    <citation type="submission" date="2018-07" db="EMBL/GenBank/DDBJ databases">
        <authorList>
            <person name="Somerville V."/>
        </authorList>
    </citation>
    <scope>NUCLEOTIDE SEQUENCE</scope>
    <source>
        <strain evidence="12">NWC_2_2</strain>
    </source>
</reference>
<dbReference type="GO" id="GO:0005886">
    <property type="term" value="C:plasma membrane"/>
    <property type="evidence" value="ECO:0007669"/>
    <property type="project" value="UniProtKB-SubCell"/>
</dbReference>
<dbReference type="CDD" id="cd22431">
    <property type="entry name" value="KH-I_RNaseY"/>
    <property type="match status" value="1"/>
</dbReference>
<evidence type="ECO:0000256" key="9">
    <source>
        <dbReference type="NCBIfam" id="TIGR03319"/>
    </source>
</evidence>
<comment type="subcellular location">
    <subcellularLocation>
        <location evidence="8">Cell membrane</location>
        <topology evidence="8">Single-pass membrane protein</topology>
    </subcellularLocation>
</comment>
<dbReference type="InterPro" id="IPR006675">
    <property type="entry name" value="HDIG_dom"/>
</dbReference>
<dbReference type="EMBL" id="CP031023">
    <property type="protein sequence ID" value="AZA16519.1"/>
    <property type="molecule type" value="Genomic_DNA"/>
</dbReference>
<evidence type="ECO:0000256" key="8">
    <source>
        <dbReference type="HAMAP-Rule" id="MF_00335"/>
    </source>
</evidence>
<evidence type="ECO:0000313" key="14">
    <source>
        <dbReference type="Proteomes" id="UP001200334"/>
    </source>
</evidence>
<dbReference type="EMBL" id="JAJNUY010000031">
    <property type="protein sequence ID" value="MCD5563878.1"/>
    <property type="molecule type" value="Genomic_DNA"/>
</dbReference>
<evidence type="ECO:0000313" key="12">
    <source>
        <dbReference type="EMBL" id="AZA16519.1"/>
    </source>
</evidence>
<keyword evidence="4 8" id="KW-0378">Hydrolase</keyword>
<dbReference type="GeneID" id="69668595"/>
<feature type="region of interest" description="Disordered" evidence="10">
    <location>
        <begin position="107"/>
        <end position="144"/>
    </location>
</feature>
<dbReference type="HAMAP" id="MF_00335">
    <property type="entry name" value="RNase_Y"/>
    <property type="match status" value="1"/>
</dbReference>
<dbReference type="InterPro" id="IPR036612">
    <property type="entry name" value="KH_dom_type_1_sf"/>
</dbReference>
<protein>
    <recommendedName>
        <fullName evidence="8 9">Ribonuclease Y</fullName>
        <shortName evidence="8">RNase Y</shortName>
        <ecNumber evidence="8 9">3.1.-.-</ecNumber>
    </recommendedName>
</protein>
<dbReference type="InterPro" id="IPR004088">
    <property type="entry name" value="KH_dom_type_1"/>
</dbReference>
<dbReference type="Pfam" id="PF01966">
    <property type="entry name" value="HD"/>
    <property type="match status" value="1"/>
</dbReference>
<dbReference type="PANTHER" id="PTHR12826">
    <property type="entry name" value="RIBONUCLEASE Y"/>
    <property type="match status" value="1"/>
</dbReference>
<evidence type="ECO:0000256" key="6">
    <source>
        <dbReference type="ARBA" id="ARBA00022989"/>
    </source>
</evidence>
<evidence type="ECO:0000256" key="1">
    <source>
        <dbReference type="ARBA" id="ARBA00022692"/>
    </source>
</evidence>
<evidence type="ECO:0000256" key="4">
    <source>
        <dbReference type="ARBA" id="ARBA00022801"/>
    </source>
</evidence>
<dbReference type="SUPFAM" id="SSF109604">
    <property type="entry name" value="HD-domain/PDEase-like"/>
    <property type="match status" value="1"/>
</dbReference>
<dbReference type="InterPro" id="IPR022711">
    <property type="entry name" value="RNase_Y_N"/>
</dbReference>
<organism evidence="12">
    <name type="scientific">Lactobacillus delbrueckii subsp. lactis</name>
    <dbReference type="NCBI Taxonomy" id="29397"/>
    <lineage>
        <taxon>Bacteria</taxon>
        <taxon>Bacillati</taxon>
        <taxon>Bacillota</taxon>
        <taxon>Bacilli</taxon>
        <taxon>Lactobacillales</taxon>
        <taxon>Lactobacillaceae</taxon>
        <taxon>Lactobacillus</taxon>
    </lineage>
</organism>
<dbReference type="Gene3D" id="3.30.1370.10">
    <property type="entry name" value="K Homology domain, type 1"/>
    <property type="match status" value="1"/>
</dbReference>
<dbReference type="InterPro" id="IPR006674">
    <property type="entry name" value="HD_domain"/>
</dbReference>
<dbReference type="InterPro" id="IPR003607">
    <property type="entry name" value="HD/PDEase_dom"/>
</dbReference>
<dbReference type="SMART" id="SM00471">
    <property type="entry name" value="HDc"/>
    <property type="match status" value="1"/>
</dbReference>
<evidence type="ECO:0000256" key="7">
    <source>
        <dbReference type="ARBA" id="ARBA00023136"/>
    </source>
</evidence>
<evidence type="ECO:0000256" key="10">
    <source>
        <dbReference type="SAM" id="MobiDB-lite"/>
    </source>
</evidence>
<comment type="similarity">
    <text evidence="8">Belongs to the RNase Y family.</text>
</comment>
<dbReference type="SMART" id="SM00322">
    <property type="entry name" value="KH"/>
    <property type="match status" value="1"/>
</dbReference>
<dbReference type="PROSITE" id="PS50084">
    <property type="entry name" value="KH_TYPE_1"/>
    <property type="match status" value="1"/>
</dbReference>
<dbReference type="Pfam" id="PF12072">
    <property type="entry name" value="RNase_Y_N"/>
    <property type="match status" value="1"/>
</dbReference>
<dbReference type="Proteomes" id="UP001200334">
    <property type="component" value="Unassembled WGS sequence"/>
</dbReference>
<dbReference type="GO" id="GO:0003723">
    <property type="term" value="F:RNA binding"/>
    <property type="evidence" value="ECO:0007669"/>
    <property type="project" value="UniProtKB-UniRule"/>
</dbReference>
<accession>A0A061C5J2</accession>
<dbReference type="EC" id="3.1.-.-" evidence="8 9"/>
<dbReference type="Pfam" id="PF00013">
    <property type="entry name" value="KH_1"/>
    <property type="match status" value="1"/>
</dbReference>
<dbReference type="SUPFAM" id="SSF54791">
    <property type="entry name" value="Eukaryotic type KH-domain (KH-domain type I)"/>
    <property type="match status" value="1"/>
</dbReference>
<name>A0A061C5J2_LACDL</name>
<dbReference type="Gene3D" id="1.10.3210.10">
    <property type="entry name" value="Hypothetical protein af1432"/>
    <property type="match status" value="1"/>
</dbReference>
<evidence type="ECO:0000256" key="3">
    <source>
        <dbReference type="ARBA" id="ARBA00022759"/>
    </source>
</evidence>
<keyword evidence="5 8" id="KW-0694">RNA-binding</keyword>
<dbReference type="PROSITE" id="PS51831">
    <property type="entry name" value="HD"/>
    <property type="match status" value="1"/>
</dbReference>
<dbReference type="GO" id="GO:0016787">
    <property type="term" value="F:hydrolase activity"/>
    <property type="evidence" value="ECO:0007669"/>
    <property type="project" value="UniProtKB-KW"/>
</dbReference>
<sequence length="547" mass="60920">MMNNTIFLLATVAVIFLISLVVGCLIGYAIRKNAWETKAENARQSAEAILAKAKAEVEAAKAEVQAQKQAAEAVKRDAETEKKAKILEAQEEIRDYRQKVEDELNRRRAEAARKENRLQQKEDALDHRSSLLDDREKQLTQRKDQIKKQEEKAAGLLEEAHGLVEKQNDKLLEISHLDEEEAKKIVLAQVSDHLTKEKAELIRANEEEISARADRFAHQIIVDAIQSSAADTVAETTVSVVDLPNDDMKGRIIGREGRNIRSFEAMTGVDLIIDDTPKTVTLSGFDSIRREVAKRALQKLIKDGRIHPARIEEMVDKARKEVNDDIYEAGESALMELGIHRMNPELVKILGRLKYRTSYGQNVLAHSIEVGKLAGTMAAELGLDEKLAVRAGLLHDIGKAIDHDIEGSHVEIGVELTRKYHEPDLVVNAIAAHHGDVPKLSFIADLVVAADTISSARPGARSESLENYIRRLTELEDIAGSYDGVKQAYAIQAGREVRVMVEPGKISDDETTVLAHEIRDRVEKELDYPGNIKITVIREKRAVAVAK</sequence>
<keyword evidence="6 8" id="KW-1133">Transmembrane helix</keyword>
<dbReference type="OrthoDB" id="9803205at2"/>
<dbReference type="PANTHER" id="PTHR12826:SF15">
    <property type="entry name" value="RIBONUCLEASE Y"/>
    <property type="match status" value="1"/>
</dbReference>
<dbReference type="RefSeq" id="WP_003617251.1">
    <property type="nucleotide sequence ID" value="NZ_BJLK01000002.1"/>
</dbReference>
<keyword evidence="3 8" id="KW-0255">Endonuclease</keyword>
<dbReference type="InterPro" id="IPR004087">
    <property type="entry name" value="KH_dom"/>
</dbReference>
<evidence type="ECO:0000259" key="11">
    <source>
        <dbReference type="PROSITE" id="PS51831"/>
    </source>
</evidence>
<dbReference type="AlphaFoldDB" id="A0A061C5J2"/>
<reference evidence="13 14" key="2">
    <citation type="submission" date="2021-12" db="EMBL/GenBank/DDBJ databases">
        <title>Antimicrobial susceptibility of Lactobacillus delbrueckii subsp. lactis obtained from milk products and other habitats.</title>
        <authorList>
            <person name="Shani N."/>
        </authorList>
    </citation>
    <scope>NUCLEOTIDE SEQUENCE [LARGE SCALE GENOMIC DNA]</scope>
    <source>
        <strain evidence="13 14">FAM 21755</strain>
    </source>
</reference>